<evidence type="ECO:0000259" key="2">
    <source>
        <dbReference type="PROSITE" id="PS51547"/>
    </source>
</evidence>
<organism evidence="3 4">
    <name type="scientific">Rotaria magnacalcarata</name>
    <dbReference type="NCBI Taxonomy" id="392030"/>
    <lineage>
        <taxon>Eukaryota</taxon>
        <taxon>Metazoa</taxon>
        <taxon>Spiralia</taxon>
        <taxon>Gnathifera</taxon>
        <taxon>Rotifera</taxon>
        <taxon>Eurotatoria</taxon>
        <taxon>Bdelloidea</taxon>
        <taxon>Philodinida</taxon>
        <taxon>Philodinidae</taxon>
        <taxon>Rotaria</taxon>
    </lineage>
</organism>
<evidence type="ECO:0000256" key="1">
    <source>
        <dbReference type="PROSITE-ProRule" id="PRU00880"/>
    </source>
</evidence>
<dbReference type="AlphaFoldDB" id="A0A8S3DDW0"/>
<feature type="non-terminal residue" evidence="3">
    <location>
        <position position="1"/>
    </location>
</feature>
<dbReference type="EMBL" id="CAJOBJ010209705">
    <property type="protein sequence ID" value="CAF5007388.1"/>
    <property type="molecule type" value="Genomic_DNA"/>
</dbReference>
<name>A0A8S3DDW0_9BILA</name>
<dbReference type="PROSITE" id="PS51547">
    <property type="entry name" value="C2_PI3K"/>
    <property type="match status" value="1"/>
</dbReference>
<evidence type="ECO:0000313" key="4">
    <source>
        <dbReference type="Proteomes" id="UP000681720"/>
    </source>
</evidence>
<gene>
    <name evidence="3" type="ORF">GIL414_LOCUS57632</name>
</gene>
<accession>A0A8S3DDW0</accession>
<dbReference type="InterPro" id="IPR035892">
    <property type="entry name" value="C2_domain_sf"/>
</dbReference>
<comment type="similarity">
    <text evidence="1">Belongs to the PI3/PI4-kinase family.</text>
</comment>
<dbReference type="SUPFAM" id="SSF49562">
    <property type="entry name" value="C2 domain (Calcium/lipid-binding domain, CaLB)"/>
    <property type="match status" value="1"/>
</dbReference>
<comment type="caution">
    <text evidence="3">The sequence shown here is derived from an EMBL/GenBank/DDBJ whole genome shotgun (WGS) entry which is preliminary data.</text>
</comment>
<dbReference type="Proteomes" id="UP000681720">
    <property type="component" value="Unassembled WGS sequence"/>
</dbReference>
<evidence type="ECO:0000313" key="3">
    <source>
        <dbReference type="EMBL" id="CAF5007388.1"/>
    </source>
</evidence>
<sequence length="87" mass="10125">MSNVSEKFHFVYSYQLEDRIQIKIGSVDGERPQQASNDLFLSKNSSFIRNLNDTKHSEPYVVCQIFSDGQPLCMPVQTSFKSFNDRW</sequence>
<feature type="domain" description="C2 PI3K-type" evidence="2">
    <location>
        <begin position="36"/>
        <end position="87"/>
    </location>
</feature>
<proteinExistence type="inferred from homology"/>
<dbReference type="InterPro" id="IPR002420">
    <property type="entry name" value="PI3K-type_C2_dom"/>
</dbReference>
<reference evidence="3" key="1">
    <citation type="submission" date="2021-02" db="EMBL/GenBank/DDBJ databases">
        <authorList>
            <person name="Nowell W R."/>
        </authorList>
    </citation>
    <scope>NUCLEOTIDE SEQUENCE</scope>
</reference>
<protein>
    <recommendedName>
        <fullName evidence="2">C2 PI3K-type domain-containing protein</fullName>
    </recommendedName>
</protein>